<dbReference type="Proteomes" id="UP000499080">
    <property type="component" value="Unassembled WGS sequence"/>
</dbReference>
<organism evidence="1 2">
    <name type="scientific">Araneus ventricosus</name>
    <name type="common">Orbweaver spider</name>
    <name type="synonym">Epeira ventricosa</name>
    <dbReference type="NCBI Taxonomy" id="182803"/>
    <lineage>
        <taxon>Eukaryota</taxon>
        <taxon>Metazoa</taxon>
        <taxon>Ecdysozoa</taxon>
        <taxon>Arthropoda</taxon>
        <taxon>Chelicerata</taxon>
        <taxon>Arachnida</taxon>
        <taxon>Araneae</taxon>
        <taxon>Araneomorphae</taxon>
        <taxon>Entelegynae</taxon>
        <taxon>Araneoidea</taxon>
        <taxon>Araneidae</taxon>
        <taxon>Araneus</taxon>
    </lineage>
</organism>
<evidence type="ECO:0000313" key="1">
    <source>
        <dbReference type="EMBL" id="GBM91193.1"/>
    </source>
</evidence>
<dbReference type="PANTHER" id="PTHR46060:SF1">
    <property type="entry name" value="MARINER MOS1 TRANSPOSASE-LIKE PROTEIN"/>
    <property type="match status" value="1"/>
</dbReference>
<dbReference type="Gene3D" id="3.30.420.10">
    <property type="entry name" value="Ribonuclease H-like superfamily/Ribonuclease H"/>
    <property type="match status" value="1"/>
</dbReference>
<dbReference type="AlphaFoldDB" id="A0A4Y2JLE2"/>
<proteinExistence type="predicted"/>
<evidence type="ECO:0008006" key="3">
    <source>
        <dbReference type="Google" id="ProtNLM"/>
    </source>
</evidence>
<protein>
    <recommendedName>
        <fullName evidence="3">Histone-lysine N-methyltransferase SETMAR</fullName>
    </recommendedName>
</protein>
<comment type="caution">
    <text evidence="1">The sequence shown here is derived from an EMBL/GenBank/DDBJ whole genome shotgun (WGS) entry which is preliminary data.</text>
</comment>
<dbReference type="EMBL" id="BGPR01003682">
    <property type="protein sequence ID" value="GBM91193.1"/>
    <property type="molecule type" value="Genomic_DNA"/>
</dbReference>
<dbReference type="InterPro" id="IPR052709">
    <property type="entry name" value="Transposase-MT_Hybrid"/>
</dbReference>
<keyword evidence="2" id="KW-1185">Reference proteome</keyword>
<dbReference type="InterPro" id="IPR036397">
    <property type="entry name" value="RNaseH_sf"/>
</dbReference>
<gene>
    <name evidence="1" type="ORF">AVEN_184529_1</name>
</gene>
<evidence type="ECO:0000313" key="2">
    <source>
        <dbReference type="Proteomes" id="UP000499080"/>
    </source>
</evidence>
<reference evidence="1 2" key="1">
    <citation type="journal article" date="2019" name="Sci. Rep.">
        <title>Orb-weaving spider Araneus ventricosus genome elucidates the spidroin gene catalogue.</title>
        <authorList>
            <person name="Kono N."/>
            <person name="Nakamura H."/>
            <person name="Ohtoshi R."/>
            <person name="Moran D.A.P."/>
            <person name="Shinohara A."/>
            <person name="Yoshida Y."/>
            <person name="Fujiwara M."/>
            <person name="Mori M."/>
            <person name="Tomita M."/>
            <person name="Arakawa K."/>
        </authorList>
    </citation>
    <scope>NUCLEOTIDE SEQUENCE [LARGE SCALE GENOMIC DNA]</scope>
</reference>
<dbReference type="PANTHER" id="PTHR46060">
    <property type="entry name" value="MARINER MOS1 TRANSPOSASE-LIKE PROTEIN"/>
    <property type="match status" value="1"/>
</dbReference>
<dbReference type="OrthoDB" id="10017160at2759"/>
<dbReference type="GO" id="GO:0003676">
    <property type="term" value="F:nucleic acid binding"/>
    <property type="evidence" value="ECO:0007669"/>
    <property type="project" value="InterPro"/>
</dbReference>
<name>A0A4Y2JLE2_ARAVE</name>
<sequence length="113" mass="12566">MHGGRLRMSLTITSSTADLSLPVRPELSKVGLWKTTNADVSCLNLRRLGRAILSSGIALIHDNARPHSAVVTQHLLKQFKWSMSDHQAYSPDLATSDFHLFPELKNWLAGQSF</sequence>
<accession>A0A4Y2JLE2</accession>